<evidence type="ECO:0000256" key="1">
    <source>
        <dbReference type="ARBA" id="ARBA00008791"/>
    </source>
</evidence>
<comment type="similarity">
    <text evidence="1 2">Belongs to the universal stress protein A family.</text>
</comment>
<dbReference type="PRINTS" id="PR01438">
    <property type="entry name" value="UNVRSLSTRESS"/>
</dbReference>
<organism evidence="4 5">
    <name type="scientific">Winogradskyella vincentii</name>
    <dbReference type="NCBI Taxonomy" id="2877122"/>
    <lineage>
        <taxon>Bacteria</taxon>
        <taxon>Pseudomonadati</taxon>
        <taxon>Bacteroidota</taxon>
        <taxon>Flavobacteriia</taxon>
        <taxon>Flavobacteriales</taxon>
        <taxon>Flavobacteriaceae</taxon>
        <taxon>Winogradskyella</taxon>
    </lineage>
</organism>
<keyword evidence="2" id="KW-0963">Cytoplasm</keyword>
<evidence type="ECO:0000256" key="2">
    <source>
        <dbReference type="PIRNR" id="PIRNR006276"/>
    </source>
</evidence>
<dbReference type="Gene3D" id="3.40.50.620">
    <property type="entry name" value="HUPs"/>
    <property type="match status" value="1"/>
</dbReference>
<protein>
    <recommendedName>
        <fullName evidence="2">Universal stress protein</fullName>
    </recommendedName>
</protein>
<dbReference type="SUPFAM" id="SSF52402">
    <property type="entry name" value="Adenine nucleotide alpha hydrolases-like"/>
    <property type="match status" value="1"/>
</dbReference>
<evidence type="ECO:0000259" key="3">
    <source>
        <dbReference type="Pfam" id="PF00582"/>
    </source>
</evidence>
<comment type="subcellular location">
    <subcellularLocation>
        <location evidence="2">Cytoplasm</location>
    </subcellularLocation>
</comment>
<comment type="caution">
    <text evidence="4">The sequence shown here is derived from an EMBL/GenBank/DDBJ whole genome shotgun (WGS) entry which is preliminary data.</text>
</comment>
<keyword evidence="5" id="KW-1185">Reference proteome</keyword>
<dbReference type="PANTHER" id="PTHR46268">
    <property type="entry name" value="STRESS RESPONSE PROTEIN NHAX"/>
    <property type="match status" value="1"/>
</dbReference>
<name>A0ABS7XYF1_9FLAO</name>
<evidence type="ECO:0000313" key="5">
    <source>
        <dbReference type="Proteomes" id="UP001198402"/>
    </source>
</evidence>
<dbReference type="Pfam" id="PF00582">
    <property type="entry name" value="Usp"/>
    <property type="match status" value="1"/>
</dbReference>
<dbReference type="InterPro" id="IPR006015">
    <property type="entry name" value="Universal_stress_UspA"/>
</dbReference>
<proteinExistence type="inferred from homology"/>
<dbReference type="CDD" id="cd00293">
    <property type="entry name" value="USP-like"/>
    <property type="match status" value="1"/>
</dbReference>
<dbReference type="InterPro" id="IPR006016">
    <property type="entry name" value="UspA"/>
</dbReference>
<dbReference type="PANTHER" id="PTHR46268:SF6">
    <property type="entry name" value="UNIVERSAL STRESS PROTEIN UP12"/>
    <property type="match status" value="1"/>
</dbReference>
<dbReference type="PIRSF" id="PIRSF006276">
    <property type="entry name" value="UspA"/>
    <property type="match status" value="1"/>
</dbReference>
<feature type="domain" description="UspA" evidence="3">
    <location>
        <begin position="1"/>
        <end position="142"/>
    </location>
</feature>
<dbReference type="RefSeq" id="WP_224477594.1">
    <property type="nucleotide sequence ID" value="NZ_JAIUJS010000002.1"/>
</dbReference>
<dbReference type="InterPro" id="IPR014729">
    <property type="entry name" value="Rossmann-like_a/b/a_fold"/>
</dbReference>
<dbReference type="EMBL" id="JAIUJS010000002">
    <property type="protein sequence ID" value="MCA0152671.1"/>
    <property type="molecule type" value="Genomic_DNA"/>
</dbReference>
<accession>A0ABS7XYF1</accession>
<dbReference type="Proteomes" id="UP001198402">
    <property type="component" value="Unassembled WGS sequence"/>
</dbReference>
<reference evidence="5" key="1">
    <citation type="submission" date="2023-07" db="EMBL/GenBank/DDBJ databases">
        <authorList>
            <person name="Yue Y."/>
        </authorList>
    </citation>
    <scope>NUCLEOTIDE SEQUENCE [LARGE SCALE GENOMIC DNA]</scope>
    <source>
        <strain evidence="5">2Y89</strain>
    </source>
</reference>
<sequence length="144" mass="16140">MKNILVPIDFKGNEDLLIDKAYELGDNFQSKVWFIHVAAPDPDFVGYDAGPQFIRDNRADKLREEHKKLESITNSLKQKGVNSEALLIQGATVETILNKTKKLNIDLIIIGHQSYGIFYQALFGSVSESLIKKSNIPVLVVPLD</sequence>
<gene>
    <name evidence="4" type="ORF">LBV24_05550</name>
</gene>
<evidence type="ECO:0000313" key="4">
    <source>
        <dbReference type="EMBL" id="MCA0152671.1"/>
    </source>
</evidence>